<evidence type="ECO:0000256" key="1">
    <source>
        <dbReference type="SAM" id="MobiDB-lite"/>
    </source>
</evidence>
<dbReference type="EMBL" id="JAVFWO010000002">
    <property type="protein sequence ID" value="MDQ7877342.1"/>
    <property type="molecule type" value="Genomic_DNA"/>
</dbReference>
<keyword evidence="3" id="KW-1185">Reference proteome</keyword>
<accession>A0ABU0YYE4</accession>
<evidence type="ECO:0000313" key="2">
    <source>
        <dbReference type="EMBL" id="MDQ7877342.1"/>
    </source>
</evidence>
<reference evidence="2 3" key="1">
    <citation type="submission" date="2023-08" db="EMBL/GenBank/DDBJ databases">
        <title>Microbacterium psychrotolerans sp. nov., a psychrotolerant bacterium isolated from soil in Heilongjiang Province, China.</title>
        <authorList>
            <person name="An P."/>
            <person name="Zhao D."/>
            <person name="Xiang H."/>
        </authorList>
    </citation>
    <scope>NUCLEOTIDE SEQUENCE [LARGE SCALE GENOMIC DNA]</scope>
    <source>
        <strain evidence="2 3">QXD-8</strain>
    </source>
</reference>
<sequence>MSEWFRSDDIPGIDKLPITRHVAEILNEADPSDGGDVLRVATRALVFATGALETRQNQLMTALGVTENGLPPGEYDGSTDIRVD</sequence>
<comment type="caution">
    <text evidence="2">The sequence shown here is derived from an EMBL/GenBank/DDBJ whole genome shotgun (WGS) entry which is preliminary data.</text>
</comment>
<gene>
    <name evidence="2" type="ORF">Q9R08_05060</name>
</gene>
<organism evidence="2 3">
    <name type="scientific">Microbacterium psychrotolerans</name>
    <dbReference type="NCBI Taxonomy" id="3068321"/>
    <lineage>
        <taxon>Bacteria</taxon>
        <taxon>Bacillati</taxon>
        <taxon>Actinomycetota</taxon>
        <taxon>Actinomycetes</taxon>
        <taxon>Micrococcales</taxon>
        <taxon>Microbacteriaceae</taxon>
        <taxon>Microbacterium</taxon>
    </lineage>
</organism>
<protein>
    <submittedName>
        <fullName evidence="2">Uncharacterized protein</fullName>
    </submittedName>
</protein>
<proteinExistence type="predicted"/>
<dbReference type="RefSeq" id="WP_308866776.1">
    <property type="nucleotide sequence ID" value="NZ_JAVFWO010000002.1"/>
</dbReference>
<name>A0ABU0YYE4_9MICO</name>
<evidence type="ECO:0000313" key="3">
    <source>
        <dbReference type="Proteomes" id="UP001235133"/>
    </source>
</evidence>
<feature type="region of interest" description="Disordered" evidence="1">
    <location>
        <begin position="65"/>
        <end position="84"/>
    </location>
</feature>
<dbReference type="Proteomes" id="UP001235133">
    <property type="component" value="Unassembled WGS sequence"/>
</dbReference>